<evidence type="ECO:0000313" key="2">
    <source>
        <dbReference type="Proteomes" id="UP000275846"/>
    </source>
</evidence>
<dbReference type="PANTHER" id="PTHR33395:SF22">
    <property type="entry name" value="REVERSE TRANSCRIPTASE DOMAIN-CONTAINING PROTEIN"/>
    <property type="match status" value="1"/>
</dbReference>
<protein>
    <submittedName>
        <fullName evidence="1 3">Uncharacterized protein</fullName>
    </submittedName>
</protein>
<dbReference type="EMBL" id="UYSU01048952">
    <property type="protein sequence ID" value="VDM06115.1"/>
    <property type="molecule type" value="Genomic_DNA"/>
</dbReference>
<reference evidence="1 2" key="2">
    <citation type="submission" date="2018-11" db="EMBL/GenBank/DDBJ databases">
        <authorList>
            <consortium name="Pathogen Informatics"/>
        </authorList>
    </citation>
    <scope>NUCLEOTIDE SEQUENCE [LARGE SCALE GENOMIC DNA]</scope>
    <source>
        <strain evidence="1 2">NST_G2</strain>
    </source>
</reference>
<dbReference type="WBParaSite" id="SSLN_0002046301-mRNA-1">
    <property type="protein sequence ID" value="SSLN_0002046301-mRNA-1"/>
    <property type="gene ID" value="SSLN_0002046301"/>
</dbReference>
<evidence type="ECO:0000313" key="1">
    <source>
        <dbReference type="EMBL" id="VDM06115.1"/>
    </source>
</evidence>
<evidence type="ECO:0000313" key="3">
    <source>
        <dbReference type="WBParaSite" id="SSLN_0002046301-mRNA-1"/>
    </source>
</evidence>
<organism evidence="3">
    <name type="scientific">Schistocephalus solidus</name>
    <name type="common">Tapeworm</name>
    <dbReference type="NCBI Taxonomy" id="70667"/>
    <lineage>
        <taxon>Eukaryota</taxon>
        <taxon>Metazoa</taxon>
        <taxon>Spiralia</taxon>
        <taxon>Lophotrochozoa</taxon>
        <taxon>Platyhelminthes</taxon>
        <taxon>Cestoda</taxon>
        <taxon>Eucestoda</taxon>
        <taxon>Diphyllobothriidea</taxon>
        <taxon>Diphyllobothriidae</taxon>
        <taxon>Schistocephalus</taxon>
    </lineage>
</organism>
<dbReference type="PANTHER" id="PTHR33395">
    <property type="entry name" value="TRANSCRIPTASE, PUTATIVE-RELATED-RELATED"/>
    <property type="match status" value="1"/>
</dbReference>
<gene>
    <name evidence="1" type="ORF">SSLN_LOCUS19729</name>
</gene>
<accession>A0A183TTD1</accession>
<dbReference type="Proteomes" id="UP000275846">
    <property type="component" value="Unassembled WGS sequence"/>
</dbReference>
<dbReference type="OrthoDB" id="9390935at2759"/>
<dbReference type="AlphaFoldDB" id="A0A183TTD1"/>
<keyword evidence="2" id="KW-1185">Reference proteome</keyword>
<name>A0A183TTD1_SCHSO</name>
<proteinExistence type="predicted"/>
<sequence>MGVESSENREKAEYFPQFYRSVFTNEARFLRPSVDNPPTASTIHILFSEFLIRRELKELKESKSPGPDELPPKLLKELANELSTPLSVHFQNSFDFGTLPID</sequence>
<reference evidence="3" key="1">
    <citation type="submission" date="2016-06" db="UniProtKB">
        <authorList>
            <consortium name="WormBaseParasite"/>
        </authorList>
    </citation>
    <scope>IDENTIFICATION</scope>
</reference>